<dbReference type="Proteomes" id="UP000327468">
    <property type="component" value="Chromosome 11"/>
</dbReference>
<keyword evidence="1" id="KW-0812">Transmembrane</keyword>
<keyword evidence="1" id="KW-1133">Transmembrane helix</keyword>
<gene>
    <name evidence="2" type="ORF">PHYPO_G00027310</name>
</gene>
<evidence type="ECO:0000313" key="3">
    <source>
        <dbReference type="Proteomes" id="UP000327468"/>
    </source>
</evidence>
<dbReference type="EMBL" id="VFJC01000012">
    <property type="protein sequence ID" value="KAB5559283.1"/>
    <property type="molecule type" value="Genomic_DNA"/>
</dbReference>
<protein>
    <recommendedName>
        <fullName evidence="4">ATP-binding cassette sub-family A member 1</fullName>
    </recommendedName>
</protein>
<organism evidence="2 3">
    <name type="scientific">Pangasianodon hypophthalmus</name>
    <name type="common">Striped catfish</name>
    <name type="synonym">Helicophagus hypophthalmus</name>
    <dbReference type="NCBI Taxonomy" id="310915"/>
    <lineage>
        <taxon>Eukaryota</taxon>
        <taxon>Metazoa</taxon>
        <taxon>Chordata</taxon>
        <taxon>Craniata</taxon>
        <taxon>Vertebrata</taxon>
        <taxon>Euteleostomi</taxon>
        <taxon>Actinopterygii</taxon>
        <taxon>Neopterygii</taxon>
        <taxon>Teleostei</taxon>
        <taxon>Ostariophysi</taxon>
        <taxon>Siluriformes</taxon>
        <taxon>Pangasiidae</taxon>
        <taxon>Pangasianodon</taxon>
    </lineage>
</organism>
<reference evidence="2 3" key="1">
    <citation type="submission" date="2019-06" db="EMBL/GenBank/DDBJ databases">
        <title>A chromosome-scale genome assembly of the striped catfish, Pangasianodon hypophthalmus.</title>
        <authorList>
            <person name="Wen M."/>
            <person name="Zahm M."/>
            <person name="Roques C."/>
            <person name="Cabau C."/>
            <person name="Klopp C."/>
            <person name="Donnadieu C."/>
            <person name="Jouanno E."/>
            <person name="Avarre J.-C."/>
            <person name="Campet M."/>
            <person name="Ha T.T.T."/>
            <person name="Dugue R."/>
            <person name="Lampietro C."/>
            <person name="Louis A."/>
            <person name="Herpin A."/>
            <person name="Echchiki A."/>
            <person name="Berthelot C."/>
            <person name="Parey E."/>
            <person name="Roest-Crollius H."/>
            <person name="Braasch I."/>
            <person name="Postlethwait J."/>
            <person name="Bobe J."/>
            <person name="Montfort J."/>
            <person name="Bouchez O."/>
            <person name="Begum T."/>
            <person name="Schartl M."/>
            <person name="Guiguen Y."/>
        </authorList>
    </citation>
    <scope>NUCLEOTIDE SEQUENCE [LARGE SCALE GENOMIC DNA]</scope>
    <source>
        <strain evidence="2 3">Indonesia</strain>
        <tissue evidence="2">Blood</tissue>
    </source>
</reference>
<sequence>MAIGTQLLLLLWKNFTYRRRNKIQLIIELLWPLFLFFILIAVRHSHPPYKHSQCHFPNKALPSAGTLAWVQGIICNINNPCFHYPTPGETPGEVGNFNNSILSRLFVDGRTILSNLGNQTTLSALENLSLAVQRLGERQEAWPNLTVEEYLRVNETFSSFLRTNCSLPPSAVDQLLRARLSLQVVSLAGAGMRLSDIVCNATLLDRYLTVEGDSSLTELQQYLCAVPSDLLQQAEQIFLSQLNLSKIFTRERLLSNAAEVRLLSQAVSSVARDFTSHLNDMSALSSFTELNAELRLLFPESGSVLPRESFRAFSRIMCGHPEVGGEKIPSFNWYEDHDIKSFMGKDGTEENGLENDNTTTPFCKNLIQTLESNPLSRMVWRGIKPLFIGKLLYTPDTPATQSIMKEVNRTFQDFEIVRR</sequence>
<keyword evidence="3" id="KW-1185">Reference proteome</keyword>
<accession>A0A5N5MXI7</accession>
<evidence type="ECO:0000256" key="1">
    <source>
        <dbReference type="SAM" id="Phobius"/>
    </source>
</evidence>
<proteinExistence type="predicted"/>
<evidence type="ECO:0000313" key="2">
    <source>
        <dbReference type="EMBL" id="KAB5559283.1"/>
    </source>
</evidence>
<evidence type="ECO:0008006" key="4">
    <source>
        <dbReference type="Google" id="ProtNLM"/>
    </source>
</evidence>
<feature type="transmembrane region" description="Helical" evidence="1">
    <location>
        <begin position="23"/>
        <end position="42"/>
    </location>
</feature>
<dbReference type="AlphaFoldDB" id="A0A5N5MXI7"/>
<comment type="caution">
    <text evidence="2">The sequence shown here is derived from an EMBL/GenBank/DDBJ whole genome shotgun (WGS) entry which is preliminary data.</text>
</comment>
<name>A0A5N5MXI7_PANHP</name>
<keyword evidence="1" id="KW-0472">Membrane</keyword>